<comment type="similarity">
    <text evidence="2">Belongs to the autoinducer-2 exporter (AI-2E) (TC 2.A.86) family.</text>
</comment>
<reference evidence="7 8" key="1">
    <citation type="submission" date="2021-05" db="EMBL/GenBank/DDBJ databases">
        <title>Novel Bacillus species.</title>
        <authorList>
            <person name="Liu G."/>
        </authorList>
    </citation>
    <scope>NUCLEOTIDE SEQUENCE [LARGE SCALE GENOMIC DNA]</scope>
    <source>
        <strain evidence="7 8">FJAT-49732</strain>
    </source>
</reference>
<protein>
    <submittedName>
        <fullName evidence="7">Sporulation integral membrane protein YtvI</fullName>
    </submittedName>
</protein>
<evidence type="ECO:0000256" key="6">
    <source>
        <dbReference type="SAM" id="Phobius"/>
    </source>
</evidence>
<name>A0A942YKQ5_9BACI</name>
<evidence type="ECO:0000256" key="2">
    <source>
        <dbReference type="ARBA" id="ARBA00009773"/>
    </source>
</evidence>
<feature type="transmembrane region" description="Helical" evidence="6">
    <location>
        <begin position="247"/>
        <end position="269"/>
    </location>
</feature>
<dbReference type="Proteomes" id="UP000682713">
    <property type="component" value="Unassembled WGS sequence"/>
</dbReference>
<dbReference type="Pfam" id="PF01594">
    <property type="entry name" value="AI-2E_transport"/>
    <property type="match status" value="1"/>
</dbReference>
<dbReference type="InterPro" id="IPR002549">
    <property type="entry name" value="AI-2E-like"/>
</dbReference>
<accession>A0A942YKQ5</accession>
<gene>
    <name evidence="7" type="primary">ytvI</name>
    <name evidence="7" type="ORF">KHA93_04080</name>
</gene>
<dbReference type="EMBL" id="JAGYPJ010000001">
    <property type="protein sequence ID" value="MBS4198830.1"/>
    <property type="molecule type" value="Genomic_DNA"/>
</dbReference>
<evidence type="ECO:0000313" key="8">
    <source>
        <dbReference type="Proteomes" id="UP000682713"/>
    </source>
</evidence>
<keyword evidence="5 6" id="KW-0472">Membrane</keyword>
<dbReference type="NCBIfam" id="TIGR02872">
    <property type="entry name" value="spore_ytvI"/>
    <property type="match status" value="1"/>
</dbReference>
<feature type="transmembrane region" description="Helical" evidence="6">
    <location>
        <begin position="215"/>
        <end position="241"/>
    </location>
</feature>
<evidence type="ECO:0000256" key="4">
    <source>
        <dbReference type="ARBA" id="ARBA00022989"/>
    </source>
</evidence>
<keyword evidence="4 6" id="KW-1133">Transmembrane helix</keyword>
<evidence type="ECO:0000256" key="3">
    <source>
        <dbReference type="ARBA" id="ARBA00022692"/>
    </source>
</evidence>
<feature type="transmembrane region" description="Helical" evidence="6">
    <location>
        <begin position="168"/>
        <end position="187"/>
    </location>
</feature>
<evidence type="ECO:0000313" key="7">
    <source>
        <dbReference type="EMBL" id="MBS4198830.1"/>
    </source>
</evidence>
<dbReference type="PANTHER" id="PTHR21716">
    <property type="entry name" value="TRANSMEMBRANE PROTEIN"/>
    <property type="match status" value="1"/>
</dbReference>
<comment type="subcellular location">
    <subcellularLocation>
        <location evidence="1">Membrane</location>
        <topology evidence="1">Multi-pass membrane protein</topology>
    </subcellularLocation>
</comment>
<feature type="transmembrane region" description="Helical" evidence="6">
    <location>
        <begin position="14"/>
        <end position="33"/>
    </location>
</feature>
<feature type="transmembrane region" description="Helical" evidence="6">
    <location>
        <begin position="68"/>
        <end position="87"/>
    </location>
</feature>
<dbReference type="PANTHER" id="PTHR21716:SF68">
    <property type="entry name" value="TRANSPORT PROTEIN YTVI-RELATED"/>
    <property type="match status" value="1"/>
</dbReference>
<keyword evidence="8" id="KW-1185">Reference proteome</keyword>
<evidence type="ECO:0000256" key="5">
    <source>
        <dbReference type="ARBA" id="ARBA00023136"/>
    </source>
</evidence>
<feature type="transmembrane region" description="Helical" evidence="6">
    <location>
        <begin position="317"/>
        <end position="343"/>
    </location>
</feature>
<dbReference type="AlphaFoldDB" id="A0A942YKQ5"/>
<evidence type="ECO:0000256" key="1">
    <source>
        <dbReference type="ARBA" id="ARBA00004141"/>
    </source>
</evidence>
<comment type="caution">
    <text evidence="7">The sequence shown here is derived from an EMBL/GenBank/DDBJ whole genome shotgun (WGS) entry which is preliminary data.</text>
</comment>
<feature type="transmembrane region" description="Helical" evidence="6">
    <location>
        <begin position="276"/>
        <end position="297"/>
    </location>
</feature>
<dbReference type="GO" id="GO:0055085">
    <property type="term" value="P:transmembrane transport"/>
    <property type="evidence" value="ECO:0007669"/>
    <property type="project" value="TreeGrafter"/>
</dbReference>
<keyword evidence="3 6" id="KW-0812">Transmembrane</keyword>
<dbReference type="InterPro" id="IPR014227">
    <property type="entry name" value="YtvI-like"/>
</dbReference>
<dbReference type="GO" id="GO:0016020">
    <property type="term" value="C:membrane"/>
    <property type="evidence" value="ECO:0007669"/>
    <property type="project" value="UniProtKB-SubCell"/>
</dbReference>
<organism evidence="7 8">
    <name type="scientific">Lederbergia citrisecunda</name>
    <dbReference type="NCBI Taxonomy" id="2833583"/>
    <lineage>
        <taxon>Bacteria</taxon>
        <taxon>Bacillati</taxon>
        <taxon>Bacillota</taxon>
        <taxon>Bacilli</taxon>
        <taxon>Bacillales</taxon>
        <taxon>Bacillaceae</taxon>
        <taxon>Lederbergia</taxon>
    </lineage>
</organism>
<proteinExistence type="inferred from homology"/>
<sequence length="358" mass="40303">MERGFILSGISKKVFLIAILLFLLIALFFYYILPISIPLIIAVITALMLEPAVKFVQSKFKLKRQFSIIIVFTIFTLILAFAIFFIVTKAISQGIKLVEDAPGYIHELTVMWNHYEEYFSNAAQDFPDEIVTAITEEVNNFLESFMLSLKKYVKIENISAFLSYIPNYLVSFLVYLIALFMFMIDLPKLRAGIYKYMTDKTSEKVKFMSSRLSSVIFGFFKAQFLVSLIIMLAAFIGLIIIAPKVAVIMTLVIWIIDLIPIIGSIVILAPWSLYHFFTGNIALGTKLAILAVILLVIRRTVEPKVMGQHMGLSPLATLISMFLGLKLLGILGLIIGPTLLIVFKSAKEAGLIKLNFKI</sequence>